<dbReference type="NCBIfam" id="NF040893">
    <property type="entry name" value="SAVMC3_10250"/>
    <property type="match status" value="1"/>
</dbReference>
<dbReference type="EMBL" id="JBICZW010000020">
    <property type="protein sequence ID" value="MFG3192475.1"/>
    <property type="molecule type" value="Genomic_DNA"/>
</dbReference>
<comment type="caution">
    <text evidence="1">The sequence shown here is derived from an EMBL/GenBank/DDBJ whole genome shotgun (WGS) entry which is preliminary data.</text>
</comment>
<sequence>MACHVTRPTERERTVREIVYLSEGKLRQFVPEPRRVPRTGALRVTTPLGGIDMDAPAADTEQGQLRHLREVSKHVELMADWYTQPDLRPGQWVQFEAPLRCVTLGGAHQDLVLFVDPADRGRTGAVTDEDCRLLMHGSVRHLRGWTPMSVDGPALEMENSASSLGTAFVTRAGQVVEALTRHRDPLPLEQTASREAVRLHRRGVQELLDALDDEDDSIDMSAMMTGYARVTGLLASAGGTSRCVVASPLVVEYAAADL</sequence>
<keyword evidence="2" id="KW-1185">Reference proteome</keyword>
<name>A0ABW7BY94_9ACTN</name>
<evidence type="ECO:0000313" key="1">
    <source>
        <dbReference type="EMBL" id="MFG3192475.1"/>
    </source>
</evidence>
<organism evidence="1 2">
    <name type="scientific">Streptomyces omiyaensis</name>
    <dbReference type="NCBI Taxonomy" id="68247"/>
    <lineage>
        <taxon>Bacteria</taxon>
        <taxon>Bacillati</taxon>
        <taxon>Actinomycetota</taxon>
        <taxon>Actinomycetes</taxon>
        <taxon>Kitasatosporales</taxon>
        <taxon>Streptomycetaceae</taxon>
        <taxon>Streptomyces</taxon>
    </lineage>
</organism>
<accession>A0ABW7BY94</accession>
<proteinExistence type="predicted"/>
<dbReference type="InterPro" id="IPR054284">
    <property type="entry name" value="DUF7019"/>
</dbReference>
<reference evidence="1 2" key="1">
    <citation type="submission" date="2024-10" db="EMBL/GenBank/DDBJ databases">
        <title>The Natural Products Discovery Center: Release of the First 8490 Sequenced Strains for Exploring Actinobacteria Biosynthetic Diversity.</title>
        <authorList>
            <person name="Kalkreuter E."/>
            <person name="Kautsar S.A."/>
            <person name="Yang D."/>
            <person name="Bader C.D."/>
            <person name="Teijaro C.N."/>
            <person name="Fluegel L."/>
            <person name="Davis C.M."/>
            <person name="Simpson J.R."/>
            <person name="Lauterbach L."/>
            <person name="Steele A.D."/>
            <person name="Gui C."/>
            <person name="Meng S."/>
            <person name="Li G."/>
            <person name="Viehrig K."/>
            <person name="Ye F."/>
            <person name="Su P."/>
            <person name="Kiefer A.F."/>
            <person name="Nichols A."/>
            <person name="Cepeda A.J."/>
            <person name="Yan W."/>
            <person name="Fan B."/>
            <person name="Jiang Y."/>
            <person name="Adhikari A."/>
            <person name="Zheng C.-J."/>
            <person name="Schuster L."/>
            <person name="Cowan T.M."/>
            <person name="Smanski M.J."/>
            <person name="Chevrette M.G."/>
            <person name="De Carvalho L.P.S."/>
            <person name="Shen B."/>
        </authorList>
    </citation>
    <scope>NUCLEOTIDE SEQUENCE [LARGE SCALE GENOMIC DNA]</scope>
    <source>
        <strain evidence="1 2">NPDC048229</strain>
    </source>
</reference>
<protein>
    <submittedName>
        <fullName evidence="1">SAVMC3_10250 family protein</fullName>
    </submittedName>
</protein>
<gene>
    <name evidence="1" type="ORF">ACGFYS_26440</name>
</gene>
<dbReference type="RefSeq" id="WP_392884173.1">
    <property type="nucleotide sequence ID" value="NZ_JBICZW010000020.1"/>
</dbReference>
<dbReference type="Pfam" id="PF22880">
    <property type="entry name" value="DUF7019"/>
    <property type="match status" value="1"/>
</dbReference>
<evidence type="ECO:0000313" key="2">
    <source>
        <dbReference type="Proteomes" id="UP001604282"/>
    </source>
</evidence>
<dbReference type="Proteomes" id="UP001604282">
    <property type="component" value="Unassembled WGS sequence"/>
</dbReference>